<sequence>MTLHLSDPLSLGFVADRLDRLTAVLEREHVASGHIPGFAMMVARDGQAVWTGAAGKAREGGMPFATDTICRIASMTKPMVSLAFMMLVEEGRIALSDPVTKVIPEFANLGVYAGGGGGDAPFETVPAGAPMRMVDLLTHMSGLTYGIQGRTVIDAAYRKARLDGHPSLDGNDAFIAGLAELPLEFSPGSVFNYSVGVDVLGVVVSRLAGMPLSDVLRTRIWEPLGMVDTGFWCPPEKADRLADAWMFQPDGTLKLFDDATKSGSLRAPRFESGGGGLLSTIEDYHRFCRMLAGGGGVDGVRLVSPATLRLMTSNHLPGGADLTQASSGLFGDAENAGTGFGLGFAVTLDPAKTLVPGSRGEFFWSGIFSTQFLVDPVEGLHMVFMTQAFPSLNFPIRPLLKTLVYGALAESRGR</sequence>
<dbReference type="PANTHER" id="PTHR43283:SF3">
    <property type="entry name" value="BETA-LACTAMASE FAMILY PROTEIN (AFU_ORTHOLOGUE AFUA_5G07500)"/>
    <property type="match status" value="1"/>
</dbReference>
<dbReference type="RefSeq" id="WP_277275327.1">
    <property type="nucleotide sequence ID" value="NZ_JAROCY010000002.1"/>
</dbReference>
<accession>A0ABT6CFA3</accession>
<organism evidence="2 3">
    <name type="scientific">Novosphingobium cyanobacteriorum</name>
    <dbReference type="NCBI Taxonomy" id="3024215"/>
    <lineage>
        <taxon>Bacteria</taxon>
        <taxon>Pseudomonadati</taxon>
        <taxon>Pseudomonadota</taxon>
        <taxon>Alphaproteobacteria</taxon>
        <taxon>Sphingomonadales</taxon>
        <taxon>Sphingomonadaceae</taxon>
        <taxon>Novosphingobium</taxon>
    </lineage>
</organism>
<name>A0ABT6CFA3_9SPHN</name>
<keyword evidence="2" id="KW-0378">Hydrolase</keyword>
<dbReference type="Gene3D" id="3.40.710.10">
    <property type="entry name" value="DD-peptidase/beta-lactamase superfamily"/>
    <property type="match status" value="1"/>
</dbReference>
<dbReference type="InterPro" id="IPR012338">
    <property type="entry name" value="Beta-lactam/transpept-like"/>
</dbReference>
<protein>
    <submittedName>
        <fullName evidence="2">Serine hydrolase</fullName>
    </submittedName>
</protein>
<feature type="domain" description="Beta-lactamase-related" evidence="1">
    <location>
        <begin position="25"/>
        <end position="391"/>
    </location>
</feature>
<comment type="caution">
    <text evidence="2">The sequence shown here is derived from an EMBL/GenBank/DDBJ whole genome shotgun (WGS) entry which is preliminary data.</text>
</comment>
<dbReference type="InterPro" id="IPR050789">
    <property type="entry name" value="Diverse_Enzym_Activities"/>
</dbReference>
<dbReference type="PANTHER" id="PTHR43283">
    <property type="entry name" value="BETA-LACTAMASE-RELATED"/>
    <property type="match status" value="1"/>
</dbReference>
<evidence type="ECO:0000313" key="3">
    <source>
        <dbReference type="Proteomes" id="UP001222770"/>
    </source>
</evidence>
<dbReference type="EMBL" id="JAROCY010000002">
    <property type="protein sequence ID" value="MDF8332168.1"/>
    <property type="molecule type" value="Genomic_DNA"/>
</dbReference>
<evidence type="ECO:0000259" key="1">
    <source>
        <dbReference type="Pfam" id="PF00144"/>
    </source>
</evidence>
<dbReference type="Pfam" id="PF00144">
    <property type="entry name" value="Beta-lactamase"/>
    <property type="match status" value="1"/>
</dbReference>
<dbReference type="Proteomes" id="UP001222770">
    <property type="component" value="Unassembled WGS sequence"/>
</dbReference>
<reference evidence="2 3" key="1">
    <citation type="submission" date="2023-03" db="EMBL/GenBank/DDBJ databases">
        <title>Novosphingobium cyanobacteriorum sp. nov., isolated from a eutrophic reservoir during the Microcystis bloom period.</title>
        <authorList>
            <person name="Kang M."/>
            <person name="Le V."/>
            <person name="Ko S.-R."/>
            <person name="Lee S.-A."/>
            <person name="Ahn C.-Y."/>
        </authorList>
    </citation>
    <scope>NUCLEOTIDE SEQUENCE [LARGE SCALE GENOMIC DNA]</scope>
    <source>
        <strain evidence="2 3">HBC54</strain>
    </source>
</reference>
<dbReference type="GO" id="GO:0016787">
    <property type="term" value="F:hydrolase activity"/>
    <property type="evidence" value="ECO:0007669"/>
    <property type="project" value="UniProtKB-KW"/>
</dbReference>
<dbReference type="SUPFAM" id="SSF56601">
    <property type="entry name" value="beta-lactamase/transpeptidase-like"/>
    <property type="match status" value="1"/>
</dbReference>
<gene>
    <name evidence="2" type="ORF">POM99_03065</name>
</gene>
<evidence type="ECO:0000313" key="2">
    <source>
        <dbReference type="EMBL" id="MDF8332168.1"/>
    </source>
</evidence>
<keyword evidence="3" id="KW-1185">Reference proteome</keyword>
<dbReference type="InterPro" id="IPR001466">
    <property type="entry name" value="Beta-lactam-related"/>
</dbReference>
<proteinExistence type="predicted"/>